<dbReference type="eggNOG" id="ENOG502ZD8M">
    <property type="taxonomic scope" value="Bacteria"/>
</dbReference>
<dbReference type="AlphaFoldDB" id="A2SDP8"/>
<feature type="transmembrane region" description="Helical" evidence="2">
    <location>
        <begin position="230"/>
        <end position="255"/>
    </location>
</feature>
<feature type="transmembrane region" description="Helical" evidence="2">
    <location>
        <begin position="52"/>
        <end position="69"/>
    </location>
</feature>
<dbReference type="KEGG" id="mpt:Mpe_A0725"/>
<proteinExistence type="predicted"/>
<evidence type="ECO:0000313" key="3">
    <source>
        <dbReference type="EMBL" id="ABM93687.1"/>
    </source>
</evidence>
<name>A2SDP8_METPP</name>
<sequence length="453" mass="49218">MHSLSTTAPFDAQAPLDAADTRHQGRALRGAIVFLLLSTTVLQRFGLNFGSYSANVTLLAMFGVLGVALASSRLSFAVERVFLYVLCIAVAAASMLTNLNFSQIDRSSFSSLLLLVVMFVPFLFVLKPDPTGRNDADWVMRCFSNIALFCAFAGIAQFFTQFVMKPPWLFDFTESIPFILRGPSGFNTVIPVGSLFKSNGFFFREPSGFSFTMAFALLVEVALYKRLPRIGAFALALLLTYSGTGILALFIGLLFPLGLRTVLRLGAVALVGGLAVLVLGDALNLSFTLGRIGEFGSERSSAYIRYIAPFRVIADTMMSDAWSFWLGHGPGTIYRLGPSSSYDFHDPTWAKLLFEYGLLGFVAFVALFATALYRPRVPQQLRAVLFFSWLLMGGHLLTPENNYMTLVLVGLMPLAGVALGRRVVTEASADADAAASSPPDPTMVAKPSGTETR</sequence>
<feature type="transmembrane region" description="Helical" evidence="2">
    <location>
        <begin position="138"/>
        <end position="158"/>
    </location>
</feature>
<feature type="transmembrane region" description="Helical" evidence="2">
    <location>
        <begin position="380"/>
        <end position="397"/>
    </location>
</feature>
<dbReference type="RefSeq" id="WP_011828325.1">
    <property type="nucleotide sequence ID" value="NC_008825.1"/>
</dbReference>
<dbReference type="STRING" id="420662.Mpe_A0725"/>
<feature type="transmembrane region" description="Helical" evidence="2">
    <location>
        <begin position="353"/>
        <end position="373"/>
    </location>
</feature>
<feature type="transmembrane region" description="Helical" evidence="2">
    <location>
        <begin position="262"/>
        <end position="280"/>
    </location>
</feature>
<keyword evidence="2" id="KW-0472">Membrane</keyword>
<gene>
    <name evidence="3" type="ordered locus">Mpe_A0725</name>
</gene>
<feature type="transmembrane region" description="Helical" evidence="2">
    <location>
        <begin position="403"/>
        <end position="420"/>
    </location>
</feature>
<accession>A2SDP8</accession>
<feature type="transmembrane region" description="Helical" evidence="2">
    <location>
        <begin position="81"/>
        <end position="101"/>
    </location>
</feature>
<keyword evidence="4" id="KW-1185">Reference proteome</keyword>
<dbReference type="HOGENOM" id="CLU_040021_0_0_4"/>
<evidence type="ECO:0000256" key="2">
    <source>
        <dbReference type="SAM" id="Phobius"/>
    </source>
</evidence>
<feature type="region of interest" description="Disordered" evidence="1">
    <location>
        <begin position="430"/>
        <end position="453"/>
    </location>
</feature>
<keyword evidence="2" id="KW-1133">Transmembrane helix</keyword>
<keyword evidence="2" id="KW-0812">Transmembrane</keyword>
<organism evidence="3 4">
    <name type="scientific">Methylibium petroleiphilum (strain ATCC BAA-1232 / LMG 22953 / PM1)</name>
    <dbReference type="NCBI Taxonomy" id="420662"/>
    <lineage>
        <taxon>Bacteria</taxon>
        <taxon>Pseudomonadati</taxon>
        <taxon>Pseudomonadota</taxon>
        <taxon>Betaproteobacteria</taxon>
        <taxon>Burkholderiales</taxon>
        <taxon>Sphaerotilaceae</taxon>
        <taxon>Methylibium</taxon>
    </lineage>
</organism>
<feature type="transmembrane region" description="Helical" evidence="2">
    <location>
        <begin position="27"/>
        <end position="46"/>
    </location>
</feature>
<dbReference type="EMBL" id="CP000555">
    <property type="protein sequence ID" value="ABM93687.1"/>
    <property type="molecule type" value="Genomic_DNA"/>
</dbReference>
<evidence type="ECO:0000256" key="1">
    <source>
        <dbReference type="SAM" id="MobiDB-lite"/>
    </source>
</evidence>
<feature type="transmembrane region" description="Helical" evidence="2">
    <location>
        <begin position="208"/>
        <end position="224"/>
    </location>
</feature>
<reference evidence="3 4" key="1">
    <citation type="journal article" date="2007" name="J. Bacteriol.">
        <title>Whole-genome analysis of the methyl tert-butyl ether-degrading beta-proteobacterium Methylibium petroleiphilum PM1.</title>
        <authorList>
            <person name="Kane S.R."/>
            <person name="Chakicherla A.Y."/>
            <person name="Chain P.S.G."/>
            <person name="Schmidt R."/>
            <person name="Shin M.W."/>
            <person name="Legler T.C."/>
            <person name="Scow K.M."/>
            <person name="Larimer F.W."/>
            <person name="Lucas S.M."/>
            <person name="Richardson P.M."/>
            <person name="Hristova K.R."/>
        </authorList>
    </citation>
    <scope>NUCLEOTIDE SEQUENCE [LARGE SCALE GENOMIC DNA]</scope>
    <source>
        <strain evidence="4">ATCC BAA-1232 / LMG 22953 / PM1</strain>
    </source>
</reference>
<dbReference type="Proteomes" id="UP000000366">
    <property type="component" value="Chromosome"/>
</dbReference>
<protein>
    <submittedName>
        <fullName evidence="3">Uncharacterized protein</fullName>
    </submittedName>
</protein>
<feature type="transmembrane region" description="Helical" evidence="2">
    <location>
        <begin position="107"/>
        <end position="126"/>
    </location>
</feature>
<evidence type="ECO:0000313" key="4">
    <source>
        <dbReference type="Proteomes" id="UP000000366"/>
    </source>
</evidence>